<keyword evidence="3" id="KW-0732">Signal</keyword>
<sequence length="307" mass="36193">MAILIYYTLILVPTALATPDCGQHGFYYGRRLRIHYVANGEKGKPLMLFIHGYPQFWYCWRHQLKEFGKDYYAVAVDNRGYGDTGRPTHMEDYDIKELIEDVKDIIVGLGYEKCTLVAHDWGGFIAWHFAHFHPEYLEKLIIMNAPHPRIFKQYMETHITQALKSWYIFFYQIPYLPEFVESSSDYELIDIIMTSVIHSDPKTKDIFTKDDEECYKYNLSRPSCLTSAINYYRQNVFIPPLPFKYDKITAPTLIIWGEKDDALNKELNNGIAKYVDSVILKYMAEGTHWISEQFPEETNKHMRDFLQ</sequence>
<evidence type="ECO:0000256" key="1">
    <source>
        <dbReference type="ARBA" id="ARBA00022801"/>
    </source>
</evidence>
<evidence type="ECO:0000256" key="2">
    <source>
        <dbReference type="ARBA" id="ARBA00038334"/>
    </source>
</evidence>
<evidence type="ECO:0000256" key="3">
    <source>
        <dbReference type="SAM" id="SignalP"/>
    </source>
</evidence>
<dbReference type="CTD" id="6753122"/>
<dbReference type="KEGG" id="tad:TRIADDRAFT_55400"/>
<dbReference type="GO" id="GO:0004301">
    <property type="term" value="F:epoxide hydrolase activity"/>
    <property type="evidence" value="ECO:0007669"/>
    <property type="project" value="UniProtKB-ARBA"/>
</dbReference>
<dbReference type="InParanoid" id="B3RUT0"/>
<dbReference type="Proteomes" id="UP000009022">
    <property type="component" value="Unassembled WGS sequence"/>
</dbReference>
<dbReference type="SUPFAM" id="SSF53474">
    <property type="entry name" value="alpha/beta-Hydrolases"/>
    <property type="match status" value="1"/>
</dbReference>
<name>B3RUT0_TRIAD</name>
<feature type="chain" id="PRO_5002796995" description="AB hydrolase-1 domain-containing protein" evidence="3">
    <location>
        <begin position="18"/>
        <end position="307"/>
    </location>
</feature>
<comment type="similarity">
    <text evidence="2">Belongs to the AB hydrolase superfamily. Epoxide hydrolase family.</text>
</comment>
<dbReference type="eggNOG" id="KOG4178">
    <property type="taxonomic scope" value="Eukaryota"/>
</dbReference>
<feature type="domain" description="AB hydrolase-1" evidence="4">
    <location>
        <begin position="45"/>
        <end position="292"/>
    </location>
</feature>
<dbReference type="FunCoup" id="B3RUT0">
    <property type="interactions" value="162"/>
</dbReference>
<gene>
    <name evidence="5" type="ORF">TRIADDRAFT_55400</name>
</gene>
<accession>B3RUT0</accession>
<dbReference type="PRINTS" id="PR00412">
    <property type="entry name" value="EPOXHYDRLASE"/>
</dbReference>
<dbReference type="PANTHER" id="PTHR43329">
    <property type="entry name" value="EPOXIDE HYDROLASE"/>
    <property type="match status" value="1"/>
</dbReference>
<reference evidence="5 6" key="1">
    <citation type="journal article" date="2008" name="Nature">
        <title>The Trichoplax genome and the nature of placozoans.</title>
        <authorList>
            <person name="Srivastava M."/>
            <person name="Begovic E."/>
            <person name="Chapman J."/>
            <person name="Putnam N.H."/>
            <person name="Hellsten U."/>
            <person name="Kawashima T."/>
            <person name="Kuo A."/>
            <person name="Mitros T."/>
            <person name="Salamov A."/>
            <person name="Carpenter M.L."/>
            <person name="Signorovitch A.Y."/>
            <person name="Moreno M.A."/>
            <person name="Kamm K."/>
            <person name="Grimwood J."/>
            <person name="Schmutz J."/>
            <person name="Shapiro H."/>
            <person name="Grigoriev I.V."/>
            <person name="Buss L.W."/>
            <person name="Schierwater B."/>
            <person name="Dellaporta S.L."/>
            <person name="Rokhsar D.S."/>
        </authorList>
    </citation>
    <scope>NUCLEOTIDE SEQUENCE [LARGE SCALE GENOMIC DNA]</scope>
    <source>
        <strain evidence="5 6">Grell-BS-1999</strain>
    </source>
</reference>
<dbReference type="InterPro" id="IPR000073">
    <property type="entry name" value="AB_hydrolase_1"/>
</dbReference>
<dbReference type="OrthoDB" id="408373at2759"/>
<dbReference type="OMA" id="YRWMVRS"/>
<evidence type="ECO:0000259" key="4">
    <source>
        <dbReference type="Pfam" id="PF00561"/>
    </source>
</evidence>
<evidence type="ECO:0000313" key="5">
    <source>
        <dbReference type="EMBL" id="EDV25377.1"/>
    </source>
</evidence>
<evidence type="ECO:0000313" key="6">
    <source>
        <dbReference type="Proteomes" id="UP000009022"/>
    </source>
</evidence>
<dbReference type="GO" id="GO:0016787">
    <property type="term" value="F:hydrolase activity"/>
    <property type="evidence" value="ECO:0000318"/>
    <property type="project" value="GO_Central"/>
</dbReference>
<dbReference type="Gene3D" id="3.40.50.1820">
    <property type="entry name" value="alpha/beta hydrolase"/>
    <property type="match status" value="1"/>
</dbReference>
<keyword evidence="6" id="KW-1185">Reference proteome</keyword>
<dbReference type="EMBL" id="DS985244">
    <property type="protein sequence ID" value="EDV25377.1"/>
    <property type="molecule type" value="Genomic_DNA"/>
</dbReference>
<feature type="signal peptide" evidence="3">
    <location>
        <begin position="1"/>
        <end position="17"/>
    </location>
</feature>
<organism evidence="5 6">
    <name type="scientific">Trichoplax adhaerens</name>
    <name type="common">Trichoplax reptans</name>
    <dbReference type="NCBI Taxonomy" id="10228"/>
    <lineage>
        <taxon>Eukaryota</taxon>
        <taxon>Metazoa</taxon>
        <taxon>Placozoa</taxon>
        <taxon>Uniplacotomia</taxon>
        <taxon>Trichoplacea</taxon>
        <taxon>Trichoplacidae</taxon>
        <taxon>Trichoplax</taxon>
    </lineage>
</organism>
<dbReference type="ESTHER" id="triad-b3rut0">
    <property type="family name" value="Epoxide_hydrolase"/>
</dbReference>
<dbReference type="GeneID" id="6753122"/>
<dbReference type="HOGENOM" id="CLU_020336_7_3_1"/>
<dbReference type="InterPro" id="IPR029058">
    <property type="entry name" value="AB_hydrolase_fold"/>
</dbReference>
<keyword evidence="1" id="KW-0378">Hydrolase</keyword>
<dbReference type="RefSeq" id="XP_002111410.1">
    <property type="nucleotide sequence ID" value="XM_002111374.1"/>
</dbReference>
<dbReference type="Pfam" id="PF00561">
    <property type="entry name" value="Abhydrolase_1"/>
    <property type="match status" value="1"/>
</dbReference>
<proteinExistence type="inferred from homology"/>
<dbReference type="AlphaFoldDB" id="B3RUT0"/>
<dbReference type="InterPro" id="IPR000639">
    <property type="entry name" value="Epox_hydrolase-like"/>
</dbReference>
<dbReference type="PhylomeDB" id="B3RUT0"/>
<protein>
    <recommendedName>
        <fullName evidence="4">AB hydrolase-1 domain-containing protein</fullName>
    </recommendedName>
</protein>